<name>A0A316TRM8_9BACT</name>
<dbReference type="InterPro" id="IPR035093">
    <property type="entry name" value="RelE/ParE_toxin_dom_sf"/>
</dbReference>
<proteinExistence type="predicted"/>
<dbReference type="Gene3D" id="3.30.2310.20">
    <property type="entry name" value="RelE-like"/>
    <property type="match status" value="1"/>
</dbReference>
<gene>
    <name evidence="2" type="ORF">DDZ15_07320</name>
</gene>
<dbReference type="RefSeq" id="WP_109646419.1">
    <property type="nucleotide sequence ID" value="NZ_QGGB01000005.1"/>
</dbReference>
<evidence type="ECO:0000313" key="3">
    <source>
        <dbReference type="Proteomes" id="UP000245533"/>
    </source>
</evidence>
<keyword evidence="3" id="KW-1185">Reference proteome</keyword>
<dbReference type="EMBL" id="QGGB01000005">
    <property type="protein sequence ID" value="PWN07070.1"/>
    <property type="molecule type" value="Genomic_DNA"/>
</dbReference>
<protein>
    <submittedName>
        <fullName evidence="2">Plasmid stabilization protein</fullName>
    </submittedName>
</protein>
<dbReference type="AlphaFoldDB" id="A0A316TRM8"/>
<sequence>MTFQYHPEAAKELTSSIEYYEDKSEGLGGEFLDEVEAAISLILTHPKTGSLITKEDRRILLNRFPYGLIYEFSNKMITINAVMHLSRRPKYWKSRK</sequence>
<accession>A0A316TRM8</accession>
<comment type="caution">
    <text evidence="2">The sequence shown here is derived from an EMBL/GenBank/DDBJ whole genome shotgun (WGS) entry which is preliminary data.</text>
</comment>
<reference evidence="2 3" key="1">
    <citation type="submission" date="2018-05" db="EMBL/GenBank/DDBJ databases">
        <title>Rhodohalobacter halophilus gen. nov., sp. nov., a moderately halophilic member of the family Balneolaceae.</title>
        <authorList>
            <person name="Liu Z.-W."/>
        </authorList>
    </citation>
    <scope>NUCLEOTIDE SEQUENCE [LARGE SCALE GENOMIC DNA]</scope>
    <source>
        <strain evidence="2 3">8A47</strain>
    </source>
</reference>
<evidence type="ECO:0000313" key="2">
    <source>
        <dbReference type="EMBL" id="PWN07070.1"/>
    </source>
</evidence>
<dbReference type="Pfam" id="PF05016">
    <property type="entry name" value="ParE_toxin"/>
    <property type="match status" value="1"/>
</dbReference>
<dbReference type="InterPro" id="IPR007712">
    <property type="entry name" value="RelE/ParE_toxin"/>
</dbReference>
<evidence type="ECO:0000256" key="1">
    <source>
        <dbReference type="ARBA" id="ARBA00022649"/>
    </source>
</evidence>
<dbReference type="Proteomes" id="UP000245533">
    <property type="component" value="Unassembled WGS sequence"/>
</dbReference>
<dbReference type="OrthoDB" id="595476at2"/>
<organism evidence="2 3">
    <name type="scientific">Rhodohalobacter mucosus</name>
    <dbReference type="NCBI Taxonomy" id="2079485"/>
    <lineage>
        <taxon>Bacteria</taxon>
        <taxon>Pseudomonadati</taxon>
        <taxon>Balneolota</taxon>
        <taxon>Balneolia</taxon>
        <taxon>Balneolales</taxon>
        <taxon>Balneolaceae</taxon>
        <taxon>Rhodohalobacter</taxon>
    </lineage>
</organism>
<keyword evidence="1" id="KW-1277">Toxin-antitoxin system</keyword>